<dbReference type="STRING" id="1121476.SAMN02745751_01131"/>
<evidence type="ECO:0000256" key="2">
    <source>
        <dbReference type="ARBA" id="ARBA00022840"/>
    </source>
</evidence>
<protein>
    <submittedName>
        <fullName evidence="6">MutS domain V</fullName>
    </submittedName>
</protein>
<keyword evidence="7" id="KW-1185">Reference proteome</keyword>
<dbReference type="InterPro" id="IPR045076">
    <property type="entry name" value="MutS"/>
</dbReference>
<dbReference type="GO" id="GO:0030983">
    <property type="term" value="F:mismatched DNA binding"/>
    <property type="evidence" value="ECO:0007669"/>
    <property type="project" value="InterPro"/>
</dbReference>
<dbReference type="GO" id="GO:0006298">
    <property type="term" value="P:mismatch repair"/>
    <property type="evidence" value="ECO:0007669"/>
    <property type="project" value="InterPro"/>
</dbReference>
<keyword evidence="1" id="KW-0547">Nucleotide-binding</keyword>
<evidence type="ECO:0000256" key="3">
    <source>
        <dbReference type="ARBA" id="ARBA00023125"/>
    </source>
</evidence>
<dbReference type="InterPro" id="IPR027417">
    <property type="entry name" value="P-loop_NTPase"/>
</dbReference>
<dbReference type="PANTHER" id="PTHR11361:SF14">
    <property type="entry name" value="DNA MISMATCH REPAIR PROTEIN MUTS, TYPE 2"/>
    <property type="match status" value="1"/>
</dbReference>
<gene>
    <name evidence="6" type="ORF">SAMN02745751_01131</name>
</gene>
<dbReference type="RefSeq" id="WP_073048426.1">
    <property type="nucleotide sequence ID" value="NZ_FQZL01000007.1"/>
</dbReference>
<dbReference type="SUPFAM" id="SSF52540">
    <property type="entry name" value="P-loop containing nucleoside triphosphate hydrolases"/>
    <property type="match status" value="1"/>
</dbReference>
<dbReference type="AlphaFoldDB" id="A0A1M6EB46"/>
<dbReference type="SMART" id="SM00534">
    <property type="entry name" value="MUTSac"/>
    <property type="match status" value="1"/>
</dbReference>
<dbReference type="OrthoDB" id="9777812at2"/>
<dbReference type="InterPro" id="IPR036187">
    <property type="entry name" value="DNA_mismatch_repair_MutS_sf"/>
</dbReference>
<organism evidence="6 7">
    <name type="scientific">Dethiosulfatibacter aminovorans DSM 17477</name>
    <dbReference type="NCBI Taxonomy" id="1121476"/>
    <lineage>
        <taxon>Bacteria</taxon>
        <taxon>Bacillati</taxon>
        <taxon>Bacillota</taxon>
        <taxon>Tissierellia</taxon>
        <taxon>Dethiosulfatibacter</taxon>
    </lineage>
</organism>
<dbReference type="Gene3D" id="3.40.50.300">
    <property type="entry name" value="P-loop containing nucleotide triphosphate hydrolases"/>
    <property type="match status" value="1"/>
</dbReference>
<accession>A0A1M6EB46</accession>
<keyword evidence="4" id="KW-0175">Coiled coil</keyword>
<evidence type="ECO:0000256" key="4">
    <source>
        <dbReference type="SAM" id="Coils"/>
    </source>
</evidence>
<dbReference type="Pfam" id="PF00488">
    <property type="entry name" value="MutS_V"/>
    <property type="match status" value="1"/>
</dbReference>
<dbReference type="SUPFAM" id="SSF48334">
    <property type="entry name" value="DNA repair protein MutS, domain III"/>
    <property type="match status" value="1"/>
</dbReference>
<evidence type="ECO:0000313" key="6">
    <source>
        <dbReference type="EMBL" id="SHI82508.1"/>
    </source>
</evidence>
<dbReference type="InterPro" id="IPR000432">
    <property type="entry name" value="DNA_mismatch_repair_MutS_C"/>
</dbReference>
<evidence type="ECO:0000259" key="5">
    <source>
        <dbReference type="SMART" id="SM00534"/>
    </source>
</evidence>
<dbReference type="Proteomes" id="UP000184052">
    <property type="component" value="Unassembled WGS sequence"/>
</dbReference>
<name>A0A1M6EB46_9FIRM</name>
<dbReference type="GO" id="GO:0005524">
    <property type="term" value="F:ATP binding"/>
    <property type="evidence" value="ECO:0007669"/>
    <property type="project" value="UniProtKB-KW"/>
</dbReference>
<evidence type="ECO:0000256" key="1">
    <source>
        <dbReference type="ARBA" id="ARBA00022741"/>
    </source>
</evidence>
<keyword evidence="3" id="KW-0238">DNA-binding</keyword>
<dbReference type="PANTHER" id="PTHR11361">
    <property type="entry name" value="DNA MISMATCH REPAIR PROTEIN MUTS FAMILY MEMBER"/>
    <property type="match status" value="1"/>
</dbReference>
<feature type="coiled-coil region" evidence="4">
    <location>
        <begin position="145"/>
        <end position="179"/>
    </location>
</feature>
<feature type="domain" description="DNA mismatch repair proteins mutS family" evidence="5">
    <location>
        <begin position="332"/>
        <end position="535"/>
    </location>
</feature>
<evidence type="ECO:0000313" key="7">
    <source>
        <dbReference type="Proteomes" id="UP000184052"/>
    </source>
</evidence>
<reference evidence="6 7" key="1">
    <citation type="submission" date="2016-11" db="EMBL/GenBank/DDBJ databases">
        <authorList>
            <person name="Jaros S."/>
            <person name="Januszkiewicz K."/>
            <person name="Wedrychowicz H."/>
        </authorList>
    </citation>
    <scope>NUCLEOTIDE SEQUENCE [LARGE SCALE GENOMIC DNA]</scope>
    <source>
        <strain evidence="6 7">DSM 17477</strain>
    </source>
</reference>
<sequence>MNLLADKKVYEILNMEVLLDKINPLSPYGMKEKREMRSYRPGDEEALEREYDLMDYLEVHYTSKKLFSVLTHAKDISESIYRAEKGEVLTTVELFEVKNFSMLVEKTRSIIEENCPFDEIRAESLKDIVRLLDPDEEGLNTFYIYDSYSKKLESIKKEKNNLNRKIKEIKTEIKNSLKKDYDVRINLKGDISLNKTEAELIDKMDKDSRIYPSSESGTGITYSIKNTAKIDGMIVDMNSLKVLEEEEEYRIMAKLSEKIGECSDRFYIGFKAIGKIDLVLAKLREAKVTSSIRPEIIKEHKITIDEGRHRKTEEALNKKNKSYVPVSVKLDRPATCITGANMGGKTVSLKMIGLVAAAGALGLHVPCRCCTMGLSENIFISIGDEQSVEKGLSTFGAEILNIKRALEKADERCLILIDELAGGTNPVEGYAITKSIIGYLADRNSISVVTTHFDGAAGEGVQKLQVAGLKDADMEGIRRNLTENPEKGMDIIGENMDYRLIAADSISQVPRDAINIAELMGLQEEIIDSANEILKGSDIVEK</sequence>
<proteinExistence type="predicted"/>
<dbReference type="GO" id="GO:0140664">
    <property type="term" value="F:ATP-dependent DNA damage sensor activity"/>
    <property type="evidence" value="ECO:0007669"/>
    <property type="project" value="InterPro"/>
</dbReference>
<dbReference type="EMBL" id="FQZL01000007">
    <property type="protein sequence ID" value="SHI82508.1"/>
    <property type="molecule type" value="Genomic_DNA"/>
</dbReference>
<keyword evidence="2" id="KW-0067">ATP-binding</keyword>